<gene>
    <name evidence="1" type="ORF">BaRGS_00008883</name>
</gene>
<keyword evidence="2" id="KW-1185">Reference proteome</keyword>
<comment type="caution">
    <text evidence="1">The sequence shown here is derived from an EMBL/GenBank/DDBJ whole genome shotgun (WGS) entry which is preliminary data.</text>
</comment>
<sequence>TRSWSPYEIRIAVPLRADLLSPLRQQGALILQLIVDPDIIRRKRKRLRLPV</sequence>
<proteinExistence type="predicted"/>
<feature type="non-terminal residue" evidence="1">
    <location>
        <position position="1"/>
    </location>
</feature>
<protein>
    <submittedName>
        <fullName evidence="1">Uncharacterized protein</fullName>
    </submittedName>
</protein>
<evidence type="ECO:0000313" key="1">
    <source>
        <dbReference type="EMBL" id="KAK7499792.1"/>
    </source>
</evidence>
<reference evidence="1 2" key="1">
    <citation type="journal article" date="2023" name="Sci. Data">
        <title>Genome assembly of the Korean intertidal mud-creeper Batillaria attramentaria.</title>
        <authorList>
            <person name="Patra A.K."/>
            <person name="Ho P.T."/>
            <person name="Jun S."/>
            <person name="Lee S.J."/>
            <person name="Kim Y."/>
            <person name="Won Y.J."/>
        </authorList>
    </citation>
    <scope>NUCLEOTIDE SEQUENCE [LARGE SCALE GENOMIC DNA]</scope>
    <source>
        <strain evidence="1">Wonlab-2016</strain>
    </source>
</reference>
<accession>A0ABD0LKE8</accession>
<organism evidence="1 2">
    <name type="scientific">Batillaria attramentaria</name>
    <dbReference type="NCBI Taxonomy" id="370345"/>
    <lineage>
        <taxon>Eukaryota</taxon>
        <taxon>Metazoa</taxon>
        <taxon>Spiralia</taxon>
        <taxon>Lophotrochozoa</taxon>
        <taxon>Mollusca</taxon>
        <taxon>Gastropoda</taxon>
        <taxon>Caenogastropoda</taxon>
        <taxon>Sorbeoconcha</taxon>
        <taxon>Cerithioidea</taxon>
        <taxon>Batillariidae</taxon>
        <taxon>Batillaria</taxon>
    </lineage>
</organism>
<dbReference type="EMBL" id="JACVVK020000041">
    <property type="protein sequence ID" value="KAK7499792.1"/>
    <property type="molecule type" value="Genomic_DNA"/>
</dbReference>
<dbReference type="Proteomes" id="UP001519460">
    <property type="component" value="Unassembled WGS sequence"/>
</dbReference>
<name>A0ABD0LKE8_9CAEN</name>
<evidence type="ECO:0000313" key="2">
    <source>
        <dbReference type="Proteomes" id="UP001519460"/>
    </source>
</evidence>
<dbReference type="AlphaFoldDB" id="A0ABD0LKE8"/>